<comment type="catalytic activity">
    <reaction evidence="5">
        <text>L-arginine + H2O = L-citrulline + NH4(+)</text>
        <dbReference type="Rhea" id="RHEA:19597"/>
        <dbReference type="ChEBI" id="CHEBI:15377"/>
        <dbReference type="ChEBI" id="CHEBI:28938"/>
        <dbReference type="ChEBI" id="CHEBI:32682"/>
        <dbReference type="ChEBI" id="CHEBI:57743"/>
        <dbReference type="EC" id="3.5.3.6"/>
    </reaction>
</comment>
<protein>
    <recommendedName>
        <fullName evidence="3">arginine deiminase</fullName>
        <ecNumber evidence="3">3.5.3.6</ecNumber>
    </recommendedName>
</protein>
<dbReference type="Proteomes" id="UP000253934">
    <property type="component" value="Unassembled WGS sequence"/>
</dbReference>
<evidence type="ECO:0000256" key="6">
    <source>
        <dbReference type="PIRSR" id="PIRSR006356-1"/>
    </source>
</evidence>
<dbReference type="EMBL" id="QOVW01000064">
    <property type="protein sequence ID" value="RDB36218.1"/>
    <property type="molecule type" value="Genomic_DNA"/>
</dbReference>
<dbReference type="AlphaFoldDB" id="A0A369KR34"/>
<organism evidence="7 8">
    <name type="scientific">Spirobacillus cienkowskii</name>
    <dbReference type="NCBI Taxonomy" id="495820"/>
    <lineage>
        <taxon>Bacteria</taxon>
        <taxon>Pseudomonadati</taxon>
        <taxon>Bdellovibrionota</taxon>
        <taxon>Oligoflexia</taxon>
        <taxon>Silvanigrellales</taxon>
        <taxon>Spirobacillus</taxon>
    </lineage>
</organism>
<feature type="active site" description="Amidino-cysteine intermediate" evidence="6">
    <location>
        <position position="440"/>
    </location>
</feature>
<evidence type="ECO:0000256" key="3">
    <source>
        <dbReference type="ARBA" id="ARBA00012171"/>
    </source>
</evidence>
<dbReference type="Pfam" id="PF02274">
    <property type="entry name" value="ADI"/>
    <property type="match status" value="1"/>
</dbReference>
<comment type="similarity">
    <text evidence="2">Belongs to the arginine deiminase family.</text>
</comment>
<sequence length="450" mass="50644">MKEDQRVQKTSHFCYWNSLTEEKKAELIKNSQTEIGVNSEIGYLRKVFLHSPGHEVELMTPKNAPELLYNDIIYYKNVVAGHAQLKSVLSLVSNVLEVTDCLEEILDIPIAREQLLDKILRYQNCIEYKLELESLPSADLAQALLTGVPLKRNTLETWLSSKNFSLVPLPNMYFMRDTSMVVGNRVITSKMASSVRYAESLIMRTIYDYHPNLQGYGLLLDALNEQNDPEFTIEGGDILVINKDLLLVGISERTTPKAIDTLVNQLIKARAEEAKEEPFNLLCVILPKNRSTIHLDMIFTVVNNEQAIVYPPYVLGRERARVVRIRVKPDGDKKFKEVEDLILGLRSVGVRMDPIPCGGDDPLYQQREQWNSGANLFAFAPGKVISYIHEHTLRACESAGFKIVSAKDVIKHPTLLQSHSPLVVTVEGSELSRGGGGPRCMTCPVLRDPV</sequence>
<dbReference type="RefSeq" id="WP_338636859.1">
    <property type="nucleotide sequence ID" value="NZ_CP146516.1"/>
</dbReference>
<comment type="caution">
    <text evidence="7">The sequence shown here is derived from an EMBL/GenBank/DDBJ whole genome shotgun (WGS) entry which is preliminary data.</text>
</comment>
<accession>A0A369KR34</accession>
<keyword evidence="4" id="KW-0378">Hydrolase</keyword>
<evidence type="ECO:0000256" key="4">
    <source>
        <dbReference type="ARBA" id="ARBA00022801"/>
    </source>
</evidence>
<proteinExistence type="inferred from homology"/>
<evidence type="ECO:0000313" key="7">
    <source>
        <dbReference type="EMBL" id="RDB36218.1"/>
    </source>
</evidence>
<dbReference type="EC" id="3.5.3.6" evidence="3"/>
<keyword evidence="8" id="KW-1185">Reference proteome</keyword>
<dbReference type="PANTHER" id="PTHR47271">
    <property type="entry name" value="ARGININE DEIMINASE"/>
    <property type="match status" value="1"/>
</dbReference>
<dbReference type="GO" id="GO:0019546">
    <property type="term" value="P:L-arginine deiminase pathway"/>
    <property type="evidence" value="ECO:0007669"/>
    <property type="project" value="TreeGrafter"/>
</dbReference>
<dbReference type="SUPFAM" id="SSF55909">
    <property type="entry name" value="Pentein"/>
    <property type="match status" value="1"/>
</dbReference>
<dbReference type="PRINTS" id="PR01466">
    <property type="entry name" value="ARGDEIMINASE"/>
</dbReference>
<name>A0A369KR34_9BACT</name>
<evidence type="ECO:0000256" key="2">
    <source>
        <dbReference type="ARBA" id="ARBA00010206"/>
    </source>
</evidence>
<comment type="pathway">
    <text evidence="1">Amino-acid degradation; L-arginine degradation via ADI pathway; carbamoyl phosphate from L-arginine: step 1/2.</text>
</comment>
<evidence type="ECO:0000313" key="8">
    <source>
        <dbReference type="Proteomes" id="UP000253934"/>
    </source>
</evidence>
<dbReference type="InterPro" id="IPR003876">
    <property type="entry name" value="Arg_deiminase"/>
</dbReference>
<dbReference type="PIRSF" id="PIRSF006356">
    <property type="entry name" value="Arg_deiminase"/>
    <property type="match status" value="1"/>
</dbReference>
<gene>
    <name evidence="7" type="ORF">DCC88_05950</name>
</gene>
<evidence type="ECO:0000256" key="1">
    <source>
        <dbReference type="ARBA" id="ARBA00005213"/>
    </source>
</evidence>
<dbReference type="GO" id="GO:0016990">
    <property type="term" value="F:arginine deiminase activity"/>
    <property type="evidence" value="ECO:0007669"/>
    <property type="project" value="UniProtKB-EC"/>
</dbReference>
<evidence type="ECO:0000256" key="5">
    <source>
        <dbReference type="ARBA" id="ARBA00049429"/>
    </source>
</evidence>
<dbReference type="PANTHER" id="PTHR47271:SF2">
    <property type="entry name" value="ARGININE DEIMINASE"/>
    <property type="match status" value="1"/>
</dbReference>
<dbReference type="Gene3D" id="3.75.10.10">
    <property type="entry name" value="L-arginine/glycine Amidinotransferase, Chain A"/>
    <property type="match status" value="1"/>
</dbReference>
<reference evidence="7" key="1">
    <citation type="submission" date="2018-04" db="EMBL/GenBank/DDBJ databases">
        <title>Draft genome sequence of the Candidatus Spirobacillus cienkowskii, a pathogen of freshwater Daphnia species, reconstructed from hemolymph metagenomic reads.</title>
        <authorList>
            <person name="Bresciani L."/>
            <person name="Lemos L.N."/>
            <person name="Wale N."/>
            <person name="Lin J.Y."/>
            <person name="Fernandes G.R."/>
            <person name="Duffy M.A."/>
            <person name="Rodrigues J.M."/>
        </authorList>
    </citation>
    <scope>NUCLEOTIDE SEQUENCE [LARGE SCALE GENOMIC DNA]</scope>
    <source>
        <strain evidence="7">Binning01</strain>
    </source>
</reference>
<dbReference type="Gene3D" id="1.10.3930.10">
    <property type="entry name" value="Arginine deiminase"/>
    <property type="match status" value="1"/>
</dbReference>